<dbReference type="InterPro" id="IPR036291">
    <property type="entry name" value="NAD(P)-bd_dom_sf"/>
</dbReference>
<dbReference type="PROSITE" id="PS00606">
    <property type="entry name" value="KS3_1"/>
    <property type="match status" value="2"/>
</dbReference>
<proteinExistence type="predicted"/>
<dbReference type="InterPro" id="IPR001227">
    <property type="entry name" value="Ac_transferase_dom_sf"/>
</dbReference>
<dbReference type="Pfam" id="PF02801">
    <property type="entry name" value="Ketoacyl-synt_C"/>
    <property type="match status" value="2"/>
</dbReference>
<dbReference type="NCBIfam" id="NF045894">
    <property type="entry name" value="PKS_plus_SDR"/>
    <property type="match status" value="1"/>
</dbReference>
<keyword evidence="3 9" id="KW-0808">Transferase</keyword>
<dbReference type="SUPFAM" id="SSF51735">
    <property type="entry name" value="NAD(P)-binding Rossmann-fold domains"/>
    <property type="match status" value="4"/>
</dbReference>
<dbReference type="Pfam" id="PF18369">
    <property type="entry name" value="PKS_DE"/>
    <property type="match status" value="1"/>
</dbReference>
<dbReference type="SMART" id="SM00823">
    <property type="entry name" value="PKS_PP"/>
    <property type="match status" value="2"/>
</dbReference>
<dbReference type="InterPro" id="IPR014043">
    <property type="entry name" value="Acyl_transferase_dom"/>
</dbReference>
<evidence type="ECO:0000259" key="7">
    <source>
        <dbReference type="PROSITE" id="PS50075"/>
    </source>
</evidence>
<dbReference type="Gene3D" id="3.40.50.720">
    <property type="entry name" value="NAD(P)-binding Rossmann-like Domain"/>
    <property type="match status" value="2"/>
</dbReference>
<dbReference type="Pfam" id="PF00550">
    <property type="entry name" value="PP-binding"/>
    <property type="match status" value="2"/>
</dbReference>
<dbReference type="PANTHER" id="PTHR43775">
    <property type="entry name" value="FATTY ACID SYNTHASE"/>
    <property type="match status" value="1"/>
</dbReference>
<dbReference type="InterPro" id="IPR013968">
    <property type="entry name" value="PKS_KR"/>
</dbReference>
<gene>
    <name evidence="9" type="ORF">SAMN05216276_11073</name>
</gene>
<evidence type="ECO:0000313" key="9">
    <source>
        <dbReference type="EMBL" id="SNT63924.1"/>
    </source>
</evidence>
<dbReference type="GO" id="GO:0031177">
    <property type="term" value="F:phosphopantetheine binding"/>
    <property type="evidence" value="ECO:0007669"/>
    <property type="project" value="InterPro"/>
</dbReference>
<keyword evidence="5" id="KW-0012">Acyltransferase</keyword>
<dbReference type="InterPro" id="IPR009081">
    <property type="entry name" value="PP-bd_ACP"/>
</dbReference>
<dbReference type="InterPro" id="IPR016036">
    <property type="entry name" value="Malonyl_transacylase_ACP-bd"/>
</dbReference>
<dbReference type="GO" id="GO:0004312">
    <property type="term" value="F:fatty acid synthase activity"/>
    <property type="evidence" value="ECO:0007669"/>
    <property type="project" value="TreeGrafter"/>
</dbReference>
<dbReference type="Pfam" id="PF00698">
    <property type="entry name" value="Acyl_transf_1"/>
    <property type="match status" value="2"/>
</dbReference>
<dbReference type="InterPro" id="IPR014031">
    <property type="entry name" value="Ketoacyl_synth_C"/>
</dbReference>
<protein>
    <submittedName>
        <fullName evidence="9">Acyl transferase domain-containing protein</fullName>
    </submittedName>
</protein>
<dbReference type="InterPro" id="IPR041618">
    <property type="entry name" value="PKS_DE"/>
</dbReference>
<dbReference type="InterPro" id="IPR020841">
    <property type="entry name" value="PKS_Beta-ketoAc_synthase_dom"/>
</dbReference>
<dbReference type="InterPro" id="IPR006162">
    <property type="entry name" value="Ppantetheine_attach_site"/>
</dbReference>
<dbReference type="Pfam" id="PF00109">
    <property type="entry name" value="ketoacyl-synt"/>
    <property type="match status" value="2"/>
</dbReference>
<evidence type="ECO:0000256" key="6">
    <source>
        <dbReference type="SAM" id="MobiDB-lite"/>
    </source>
</evidence>
<dbReference type="CDD" id="cd00833">
    <property type="entry name" value="PKS"/>
    <property type="match status" value="2"/>
</dbReference>
<dbReference type="CDD" id="cd08952">
    <property type="entry name" value="KR_1_SDR_x"/>
    <property type="match status" value="2"/>
</dbReference>
<evidence type="ECO:0000313" key="10">
    <source>
        <dbReference type="Proteomes" id="UP000198282"/>
    </source>
</evidence>
<dbReference type="SMART" id="SM00825">
    <property type="entry name" value="PKS_KS"/>
    <property type="match status" value="2"/>
</dbReference>
<dbReference type="InterPro" id="IPR016035">
    <property type="entry name" value="Acyl_Trfase/lysoPLipase"/>
</dbReference>
<dbReference type="PROSITE" id="PS52004">
    <property type="entry name" value="KS3_2"/>
    <property type="match status" value="2"/>
</dbReference>
<dbReference type="PANTHER" id="PTHR43775:SF51">
    <property type="entry name" value="INACTIVE PHENOLPHTHIOCEROL SYNTHESIS POLYKETIDE SYNTHASE TYPE I PKS1-RELATED"/>
    <property type="match status" value="1"/>
</dbReference>
<dbReference type="RefSeq" id="WP_089213690.1">
    <property type="nucleotide sequence ID" value="NZ_FZOD01000107.1"/>
</dbReference>
<dbReference type="SMART" id="SM00822">
    <property type="entry name" value="PKS_KR"/>
    <property type="match status" value="2"/>
</dbReference>
<dbReference type="FunFam" id="3.40.47.10:FF:000019">
    <property type="entry name" value="Polyketide synthase type I"/>
    <property type="match status" value="2"/>
</dbReference>
<dbReference type="PROSITE" id="PS50075">
    <property type="entry name" value="CARRIER"/>
    <property type="match status" value="2"/>
</dbReference>
<organism evidence="9 10">
    <name type="scientific">Streptosporangium subroseum</name>
    <dbReference type="NCBI Taxonomy" id="106412"/>
    <lineage>
        <taxon>Bacteria</taxon>
        <taxon>Bacillati</taxon>
        <taxon>Actinomycetota</taxon>
        <taxon>Actinomycetes</taxon>
        <taxon>Streptosporangiales</taxon>
        <taxon>Streptosporangiaceae</taxon>
        <taxon>Streptosporangium</taxon>
    </lineage>
</organism>
<dbReference type="SMART" id="SM00827">
    <property type="entry name" value="PKS_AT"/>
    <property type="match status" value="2"/>
</dbReference>
<feature type="domain" description="Ketosynthase family 3 (KS3)" evidence="8">
    <location>
        <begin position="34"/>
        <end position="458"/>
    </location>
</feature>
<reference evidence="9 10" key="1">
    <citation type="submission" date="2017-06" db="EMBL/GenBank/DDBJ databases">
        <authorList>
            <person name="Kim H.J."/>
            <person name="Triplett B.A."/>
        </authorList>
    </citation>
    <scope>NUCLEOTIDE SEQUENCE [LARGE SCALE GENOMIC DNA]</scope>
    <source>
        <strain evidence="9 10">CGMCC 4.2132</strain>
    </source>
</reference>
<dbReference type="OrthoDB" id="4537517at2"/>
<evidence type="ECO:0000256" key="3">
    <source>
        <dbReference type="ARBA" id="ARBA00022679"/>
    </source>
</evidence>
<evidence type="ECO:0000256" key="1">
    <source>
        <dbReference type="ARBA" id="ARBA00022450"/>
    </source>
</evidence>
<dbReference type="InterPro" id="IPR057326">
    <property type="entry name" value="KR_dom"/>
</dbReference>
<dbReference type="SUPFAM" id="SSF55048">
    <property type="entry name" value="Probable ACP-binding domain of malonyl-CoA ACP transacylase"/>
    <property type="match status" value="2"/>
</dbReference>
<dbReference type="Gene3D" id="3.40.366.10">
    <property type="entry name" value="Malonyl-Coenzyme A Acyl Carrier Protein, domain 2"/>
    <property type="match status" value="2"/>
</dbReference>
<dbReference type="InterPro" id="IPR050091">
    <property type="entry name" value="PKS_NRPS_Biosynth_Enz"/>
</dbReference>
<evidence type="ECO:0000256" key="4">
    <source>
        <dbReference type="ARBA" id="ARBA00023268"/>
    </source>
</evidence>
<dbReference type="InterPro" id="IPR014030">
    <property type="entry name" value="Ketoacyl_synth_N"/>
</dbReference>
<name>A0A239PB82_9ACTN</name>
<evidence type="ECO:0000256" key="2">
    <source>
        <dbReference type="ARBA" id="ARBA00022553"/>
    </source>
</evidence>
<dbReference type="InterPro" id="IPR036736">
    <property type="entry name" value="ACP-like_sf"/>
</dbReference>
<dbReference type="GO" id="GO:0006633">
    <property type="term" value="P:fatty acid biosynthetic process"/>
    <property type="evidence" value="ECO:0007669"/>
    <property type="project" value="InterPro"/>
</dbReference>
<dbReference type="Gene3D" id="1.10.1200.10">
    <property type="entry name" value="ACP-like"/>
    <property type="match status" value="2"/>
</dbReference>
<dbReference type="InterPro" id="IPR018201">
    <property type="entry name" value="Ketoacyl_synth_AS"/>
</dbReference>
<evidence type="ECO:0000256" key="5">
    <source>
        <dbReference type="ARBA" id="ARBA00023315"/>
    </source>
</evidence>
<dbReference type="SUPFAM" id="SSF52151">
    <property type="entry name" value="FabD/lysophospholipase-like"/>
    <property type="match status" value="2"/>
</dbReference>
<keyword evidence="10" id="KW-1185">Reference proteome</keyword>
<dbReference type="Gene3D" id="3.30.70.3290">
    <property type="match status" value="2"/>
</dbReference>
<dbReference type="SUPFAM" id="SSF53901">
    <property type="entry name" value="Thiolase-like"/>
    <property type="match status" value="2"/>
</dbReference>
<dbReference type="PROSITE" id="PS00012">
    <property type="entry name" value="PHOSPHOPANTETHEINE"/>
    <property type="match status" value="2"/>
</dbReference>
<keyword evidence="2" id="KW-0597">Phosphoprotein</keyword>
<keyword evidence="1" id="KW-0596">Phosphopantetheine</keyword>
<evidence type="ECO:0000259" key="8">
    <source>
        <dbReference type="PROSITE" id="PS52004"/>
    </source>
</evidence>
<feature type="domain" description="Carrier" evidence="7">
    <location>
        <begin position="2894"/>
        <end position="2969"/>
    </location>
</feature>
<dbReference type="SMART" id="SM01294">
    <property type="entry name" value="PKS_PP_betabranch"/>
    <property type="match status" value="2"/>
</dbReference>
<dbReference type="Proteomes" id="UP000198282">
    <property type="component" value="Unassembled WGS sequence"/>
</dbReference>
<dbReference type="EMBL" id="FZOD01000107">
    <property type="protein sequence ID" value="SNT63924.1"/>
    <property type="molecule type" value="Genomic_DNA"/>
</dbReference>
<dbReference type="InterPro" id="IPR032821">
    <property type="entry name" value="PKS_assoc"/>
</dbReference>
<dbReference type="SUPFAM" id="SSF47336">
    <property type="entry name" value="ACP-like"/>
    <property type="match status" value="2"/>
</dbReference>
<dbReference type="Gene3D" id="3.40.47.10">
    <property type="match status" value="2"/>
</dbReference>
<feature type="domain" description="Carrier" evidence="7">
    <location>
        <begin position="1429"/>
        <end position="1504"/>
    </location>
</feature>
<feature type="domain" description="Ketosynthase family 3 (KS3)" evidence="8">
    <location>
        <begin position="1524"/>
        <end position="1949"/>
    </location>
</feature>
<dbReference type="InterPro" id="IPR016039">
    <property type="entry name" value="Thiolase-like"/>
</dbReference>
<dbReference type="GO" id="GO:0004315">
    <property type="term" value="F:3-oxoacyl-[acyl-carrier-protein] synthase activity"/>
    <property type="evidence" value="ECO:0007669"/>
    <property type="project" value="InterPro"/>
</dbReference>
<keyword evidence="4" id="KW-0511">Multifunctional enzyme</keyword>
<dbReference type="Pfam" id="PF08659">
    <property type="entry name" value="KR"/>
    <property type="match status" value="2"/>
</dbReference>
<feature type="compositionally biased region" description="Low complexity" evidence="6">
    <location>
        <begin position="1959"/>
        <end position="1992"/>
    </location>
</feature>
<dbReference type="FunFam" id="1.10.1200.10:FF:000007">
    <property type="entry name" value="Probable polyketide synthase pks17"/>
    <property type="match status" value="2"/>
</dbReference>
<accession>A0A239PB82</accession>
<dbReference type="Pfam" id="PF16197">
    <property type="entry name" value="KAsynt_C_assoc"/>
    <property type="match status" value="2"/>
</dbReference>
<dbReference type="InterPro" id="IPR020806">
    <property type="entry name" value="PKS_PP-bd"/>
</dbReference>
<sequence>MTQPDDKLVKALRSALKETNRFRRQQEEATARATEPIAIVGMACRYPGGVRGPEDLWRLVAGGTDAIGDFPADRGWDLTTLFSDDPDASGTSVTRAGGFLYDVGDFDASLFGISPREARAMDPQQRLLLECAWEAFERAGMDPLGQRGARTGVFTGSNDQDYLGLLGDHPGELEGHLGTGNASSVLSGRLAYTFGLEGSAVTVDTACSSSLVALHLAAQSLRADECDQALVAGVLVMSTPGTFMEFSRQRALAVDGRCKSFAASADGTGWGEGAGVLLVERLSSARAAGRPVLAVIRGTAVNQDGASNGLTAPNGPSQRRVIRAALANAGLEPEEVDAVEAHGTGTALGDPIEAQALLATYGQDREEPLWLGSLKSNIGHTQAAAGVGGIIKMVFAMRHGLLPKTLHVDEPTPKVDWASGAVELLTEARTWPETGRPRRAAVSSFGMSGTNAHVILEQGDPAEEPVRPAESGPIPLLLSGAGPAGLRAQAAAVRNFAAGGASLREIGATLARRAALSDRAVAWDLESLEAVESGLVAGTALDASDVVFVYPGQGGQWLNMAVGLLDSPAFADRLRECDAALRPHTGFSVEAVLRGTDDWLTRVEVVQPVLWAVGVALTAWWESHGLTPAAVVGHSQGEVVAAVVAGALSIEDGARVVAVRSRAVIDLSGDGGMLSVSAPAADVERWLASPEDPGRPSWADLVVAAVNGPAQVVVAGDRSRLEAFIPWCEERGVRARLVEVRYASHSPQVEQVRDTILDGLADVRGAVPRVPWFSTVTGERITDPVDGGYWWTNLREQVRFAPVIQSLADAGFRLFAEVSGHPVLTVALEQCAPDAEVCGTLRRGEDGPAGQIRALGEAWARGAGIDWSPWFADTRWLPELPTYAFQRRRHWLTPEEQRRDQGGDPEFWTAVEAGAESLAGELGLATDVVEPVLGGLTSWRARRKLASTIDGWRYAVGWAPLPVPVPARPEGRWLLVRPDGVETPDLAGLFPDLDVLVVDASADRAVLVAALPTGPYAGVVSLLALDERPMPEHPLVARAVAGSLALIQALGDAGNDAPVWALTQGAVGVDGAPRSLAQAEVWGLGRIAGLETPRRWGGLVDLPETLDARAGETLTAVLAGALGAEDQVAIRSGGLWARRVTPAPARKGGEGWQPRGTILITGGTGALGSRVARWAAANGAERLVLTSRRGADTPGAARLRDELAETGVAVLIVACDLADRAAVEALLAGVGTVDAVVHAAGVGANVPFDQTDVELVERLLAGKVAGAVHLDALVGDVDAFVTFSSLSGVWGSQSHAAYAVANAALDALAEQRRARGGRMTAIAWGSWAEAGMASAEVGAELRRRGIVAMPTEPAIEALRLAVAQDDTTICVVDVDWPRFAELFTAERPRPLIGDIPAVRDALARAAEPAGDGAGLATRLAGLPAAERERVVLEFVRASAAAVLGHASNDDIAPRRSFRDLGFDSLTAVDLRNRLRAETGVPLPATVVFDHPNAAALAAHLLARVGGTAAPAATMTVTASVAALDEPIAITAMSCRFPGGVGSPDDLWRLVADGVDAMSPFPTDRGWYLGDLVNADSSVRGTTYTSEGGFLRDVAGFDARLFGITPREAVAMDPQQRLLLECSWEALERAGLDPLGLRGTRTGMFAGTNGSDYMWSMGVFPSELEGHLGTGNAGSVLSGRVSYTFGLEGPAMTIDTGCSSSLVALHLAAQALRQGECDLALVGGVTVMSTPGPFVEFSRKGGLAADGRCKSFAAAADGTGWSEGVGVLMVERLSDAQRAGRPVLAVLRGSAVNQDGASNGLTAPSGSSQQKVIRQALANARLDPADIDAVEAHGTATTLGDPIEANALLATYGAGRTGEPLWLGSIKSNLGHTQAAAGMAGLMKMVLAMRHGVLPKTLHVDAPSPHVEWELGGVELLTEARPWPETGRPRRVGVSAFGVSGTNSHVILEQAPALEPASVSAPAVEPESALAPASASEPAPASEPTSAFEPAPAQASGGPVPLLLSGADAGAVRTQAAEMRDFVAAGASLADVGVTLATRAGLAERAVAWDLDGLDAVAGGLAPVSGSVSGTDVVFVYPGQGGQWLRMAVGLLDSPAFADRLRECDAALAPLVGFSVEAVLRGGEEWLSRVEVVQPVLWAVGVALTAWWASYGVVPAAVVGHSQGEVVAAVVAGALSVRDGARVVAARSQALVKLDGTGGMASVSAAADKVETWLAGPRWAGLVVAAVNSPSQVVVAGERPVLEAFVAWCEMREVRARLVEVGYASHSPQVEPVRDAVLAGMADVRGAVPVIPWYSTVTGELVVEAVGVEYWWANLRQQVRFAPVVEKLAGEGFRLFAEISGHPVLGVALEQCAPDAGVWGTLRRGEDGPAGQVRALGEAWVRGVEVDWRAWPTDGHWLPDAPTYPFQHRRYWLSPSDAGEPLPAPEAGMRHTVGWAPVPLGAGARLTGRWLVVTPTGADSLVRAVTEQLTSAGADVVTVGAGEVPAGEIAGIVSLLALDERPHPDHPGVPRGLADTVALLQALDGVDAPLWVVTSGAVEVGTEPVRSLAQAQVWGLGRVAALEHPRRWGGLVDLSATGADGLAAVLGGTGGEDQLALREGQAWGRRLRPAPASAGGGWRPRGTVLITGGTGALGGHVARWAARNGATGLVLAGRRGPDAPGAEALRAELTDLGAHVTVVACDLADRDQVTALVAGLPADLTAVVHAAGVAQDTPIADLTSAETAAVTGARVTGTLLLDELLADVELDAFIVFSSVAGVWGTARHPAYAAADAFLDAFAGWRRAQGRPATAIAWSPWAGGGIAATVAADGSLLRLGIRPLDPGRAVAELATALPALVAADVDWARFLPAFGLARPGRFFDELEATAARGTDQAEDTDAVTAMRDRLATLSAEDADRELVDLLRGHIAAVLGFPDTEKIPPGRAFREIGFDSVTAVELRNRVNASTGLRCPATLVFDHPTPAALATYLRINIVPNNSRSVLDELDEIERRLAGSTPDTITGTKLRIKLRSLLSALEAGGAPAPAPLPQTPVGDSDDELLKFIDSQLGRA</sequence>
<feature type="region of interest" description="Disordered" evidence="6">
    <location>
        <begin position="1957"/>
        <end position="1994"/>
    </location>
</feature>